<reference evidence="1" key="1">
    <citation type="journal article" date="2020" name="Nature">
        <title>Giant virus diversity and host interactions through global metagenomics.</title>
        <authorList>
            <person name="Schulz F."/>
            <person name="Roux S."/>
            <person name="Paez-Espino D."/>
            <person name="Jungbluth S."/>
            <person name="Walsh D.A."/>
            <person name="Denef V.J."/>
            <person name="McMahon K.D."/>
            <person name="Konstantinidis K.T."/>
            <person name="Eloe-Fadrosh E.A."/>
            <person name="Kyrpides N.C."/>
            <person name="Woyke T."/>
        </authorList>
    </citation>
    <scope>NUCLEOTIDE SEQUENCE</scope>
    <source>
        <strain evidence="1">GVMAG-S-ERX556022-25</strain>
    </source>
</reference>
<proteinExistence type="predicted"/>
<sequence length="173" mass="20161">MEGRITKKVDGYISEFKNDVKEWFTNNECDITGKYNKSDFLKFIFDFDGISLTKDDFQKRKRVKNTVPSNIRCCAKRANGEQCTRRKKDNIDFCGTHSKGIPYGRIECDGVKITVTKKDIWVQDIKGINYFIDAENNVYNHEDVLSNKHNPQIISKYVKDEESNVYHIPEFGI</sequence>
<accession>A0A6C0AYH4</accession>
<organism evidence="1">
    <name type="scientific">viral metagenome</name>
    <dbReference type="NCBI Taxonomy" id="1070528"/>
    <lineage>
        <taxon>unclassified sequences</taxon>
        <taxon>metagenomes</taxon>
        <taxon>organismal metagenomes</taxon>
    </lineage>
</organism>
<dbReference type="EMBL" id="MN738808">
    <property type="protein sequence ID" value="QHS84400.1"/>
    <property type="molecule type" value="Genomic_DNA"/>
</dbReference>
<dbReference type="AlphaFoldDB" id="A0A6C0AYH4"/>
<protein>
    <submittedName>
        <fullName evidence="1">Uncharacterized protein</fullName>
    </submittedName>
</protein>
<evidence type="ECO:0000313" key="1">
    <source>
        <dbReference type="EMBL" id="QHS84400.1"/>
    </source>
</evidence>
<name>A0A6C0AYH4_9ZZZZ</name>